<dbReference type="EMBL" id="GGEC01086128">
    <property type="protein sequence ID" value="MBX66612.1"/>
    <property type="molecule type" value="Transcribed_RNA"/>
</dbReference>
<protein>
    <submittedName>
        <fullName evidence="1">Uncharacterized protein</fullName>
    </submittedName>
</protein>
<evidence type="ECO:0000313" key="1">
    <source>
        <dbReference type="EMBL" id="MBX66612.1"/>
    </source>
</evidence>
<accession>A0A2P2QHX3</accession>
<dbReference type="AlphaFoldDB" id="A0A2P2QHX3"/>
<name>A0A2P2QHX3_RHIMU</name>
<organism evidence="1">
    <name type="scientific">Rhizophora mucronata</name>
    <name type="common">Asiatic mangrove</name>
    <dbReference type="NCBI Taxonomy" id="61149"/>
    <lineage>
        <taxon>Eukaryota</taxon>
        <taxon>Viridiplantae</taxon>
        <taxon>Streptophyta</taxon>
        <taxon>Embryophyta</taxon>
        <taxon>Tracheophyta</taxon>
        <taxon>Spermatophyta</taxon>
        <taxon>Magnoliopsida</taxon>
        <taxon>eudicotyledons</taxon>
        <taxon>Gunneridae</taxon>
        <taxon>Pentapetalae</taxon>
        <taxon>rosids</taxon>
        <taxon>fabids</taxon>
        <taxon>Malpighiales</taxon>
        <taxon>Rhizophoraceae</taxon>
        <taxon>Rhizophora</taxon>
    </lineage>
</organism>
<sequence>MTLSIKLLRQHIFHGYSIQESNKFLHLLSSARNTSPFPGNITVSA</sequence>
<proteinExistence type="predicted"/>
<reference evidence="1" key="1">
    <citation type="submission" date="2018-02" db="EMBL/GenBank/DDBJ databases">
        <title>Rhizophora mucronata_Transcriptome.</title>
        <authorList>
            <person name="Meera S.P."/>
            <person name="Sreeshan A."/>
            <person name="Augustine A."/>
        </authorList>
    </citation>
    <scope>NUCLEOTIDE SEQUENCE</scope>
    <source>
        <tissue evidence="1">Leaf</tissue>
    </source>
</reference>